<keyword evidence="2" id="KW-0472">Membrane</keyword>
<proteinExistence type="predicted"/>
<comment type="caution">
    <text evidence="3">The sequence shown here is derived from an EMBL/GenBank/DDBJ whole genome shotgun (WGS) entry which is preliminary data.</text>
</comment>
<name>A0ABP0LC21_9DINO</name>
<evidence type="ECO:0000313" key="4">
    <source>
        <dbReference type="Proteomes" id="UP001642484"/>
    </source>
</evidence>
<reference evidence="3 4" key="1">
    <citation type="submission" date="2024-02" db="EMBL/GenBank/DDBJ databases">
        <authorList>
            <person name="Chen Y."/>
            <person name="Shah S."/>
            <person name="Dougan E. K."/>
            <person name="Thang M."/>
            <person name="Chan C."/>
        </authorList>
    </citation>
    <scope>NUCLEOTIDE SEQUENCE [LARGE SCALE GENOMIC DNA]</scope>
</reference>
<accession>A0ABP0LC21</accession>
<protein>
    <submittedName>
        <fullName evidence="3">Uncharacterized protein</fullName>
    </submittedName>
</protein>
<keyword evidence="2" id="KW-0812">Transmembrane</keyword>
<feature type="transmembrane region" description="Helical" evidence="2">
    <location>
        <begin position="330"/>
        <end position="355"/>
    </location>
</feature>
<keyword evidence="4" id="KW-1185">Reference proteome</keyword>
<feature type="transmembrane region" description="Helical" evidence="2">
    <location>
        <begin position="59"/>
        <end position="81"/>
    </location>
</feature>
<dbReference type="EMBL" id="CAXAMN010011669">
    <property type="protein sequence ID" value="CAK9035870.1"/>
    <property type="molecule type" value="Genomic_DNA"/>
</dbReference>
<evidence type="ECO:0000256" key="2">
    <source>
        <dbReference type="SAM" id="Phobius"/>
    </source>
</evidence>
<dbReference type="Proteomes" id="UP001642484">
    <property type="component" value="Unassembled WGS sequence"/>
</dbReference>
<feature type="transmembrane region" description="Helical" evidence="2">
    <location>
        <begin position="303"/>
        <end position="324"/>
    </location>
</feature>
<feature type="transmembrane region" description="Helical" evidence="2">
    <location>
        <begin position="93"/>
        <end position="114"/>
    </location>
</feature>
<gene>
    <name evidence="3" type="ORF">CCMP2556_LOCUS20068</name>
</gene>
<evidence type="ECO:0000313" key="3">
    <source>
        <dbReference type="EMBL" id="CAK9035870.1"/>
    </source>
</evidence>
<feature type="compositionally biased region" description="Low complexity" evidence="1">
    <location>
        <begin position="576"/>
        <end position="597"/>
    </location>
</feature>
<keyword evidence="2" id="KW-1133">Transmembrane helix</keyword>
<feature type="region of interest" description="Disordered" evidence="1">
    <location>
        <begin position="576"/>
        <end position="661"/>
    </location>
</feature>
<sequence length="950" mass="103989">MAEGVEDIFGYNRGNFMFDQKLRQWREYQEQNMRVKQFMLYREDMRDLTELTISKMDSYLMIAVLELGCCLDLLVHGVLHIHSVQSEPSWNLWLYVISLAEAFVFLFLSAWLAIHASVSAHSFEVRLLTQFVRLPVPSSQQLDAGSAAGTDYENLGIEDLLRIPVLRQQADRMSGASRARNLLTEPDPSGAAVTGLVVMSQPGANQATAQKHVRVFRDLQNNWQAHDAYARACLALGTYKLTHALAYYTVGLLVLEMHAPWAGFVCVPEVVGTQLRSFGAHDRHEAVGPHEKLDLYFASTLRVIGALVLMLGPALALIAATLSSMSEPKWGWIFVLVAITFTMHALLIVSVAYVARAETVTERGAALPTRFRNVLYLDVFGWLQSPEQEQGSAAPAATSQRSNAREMPQMLREALYKESCRLGNQLSREFSTWEIADLDHVPSLLRQLRALQREFASVRKDFAHVHEANLSRDRISANEDISWAQPESPSASLVEEENLQIWLRVESQSERVTWFLQPLAGVIRLEEPHCEAGADPIFISDIIGVAGRVEMLRERIEVLQEDLRYLRQRSSSRLGRLAGGLLPPTSSTSTSAGAGVTRPSVEQEPNVGTASAAQETKFGGRESADLGGGAGLLMTPEATAQTFHPRRDRREESKQPPGQVPWQTFCGASTVLVTVWMVGIGWYVVNPLAMHPNIKRHSQASLPSLSDALLLLDFNTWSRVGPLQPVGLACDDHHNSMVIAERFAVHEVSIPSAGSASTLLPSHLEKCLAEHPGFHADGLTGVRMTCSGESCHAILSGAENISLVCPLGVAKGCPPFLTSDTGSLPRGCELGLLSGFDPAMAEDSQGSLFLPKRPTVTLGDQGLLGAQLALRLLDLAGDSGLAADAWALDKQGPKHLGTWRFPPTHRWTALCHAHGRIFVLGAQAGGSELWSFLMPDGRKAESGQNGVGVA</sequence>
<organism evidence="3 4">
    <name type="scientific">Durusdinium trenchii</name>
    <dbReference type="NCBI Taxonomy" id="1381693"/>
    <lineage>
        <taxon>Eukaryota</taxon>
        <taxon>Sar</taxon>
        <taxon>Alveolata</taxon>
        <taxon>Dinophyceae</taxon>
        <taxon>Suessiales</taxon>
        <taxon>Symbiodiniaceae</taxon>
        <taxon>Durusdinium</taxon>
    </lineage>
</organism>
<evidence type="ECO:0000256" key="1">
    <source>
        <dbReference type="SAM" id="MobiDB-lite"/>
    </source>
</evidence>
<feature type="transmembrane region" description="Helical" evidence="2">
    <location>
        <begin position="664"/>
        <end position="685"/>
    </location>
</feature>